<name>A0AAU2K2K6_9ACTN</name>
<accession>A0AAU2K2K6</accession>
<dbReference type="Pfam" id="PF00126">
    <property type="entry name" value="HTH_1"/>
    <property type="match status" value="1"/>
</dbReference>
<dbReference type="PANTHER" id="PTHR30346">
    <property type="entry name" value="TRANSCRIPTIONAL DUAL REGULATOR HCAR-RELATED"/>
    <property type="match status" value="1"/>
</dbReference>
<dbReference type="Gene3D" id="1.10.10.10">
    <property type="entry name" value="Winged helix-like DNA-binding domain superfamily/Winged helix DNA-binding domain"/>
    <property type="match status" value="1"/>
</dbReference>
<evidence type="ECO:0000259" key="5">
    <source>
        <dbReference type="PROSITE" id="PS50931"/>
    </source>
</evidence>
<dbReference type="InterPro" id="IPR036390">
    <property type="entry name" value="WH_DNA-bd_sf"/>
</dbReference>
<dbReference type="EMBL" id="CP108264">
    <property type="protein sequence ID" value="WTU77958.1"/>
    <property type="molecule type" value="Genomic_DNA"/>
</dbReference>
<dbReference type="GO" id="GO:0003700">
    <property type="term" value="F:DNA-binding transcription factor activity"/>
    <property type="evidence" value="ECO:0007669"/>
    <property type="project" value="InterPro"/>
</dbReference>
<dbReference type="Pfam" id="PF03466">
    <property type="entry name" value="LysR_substrate"/>
    <property type="match status" value="1"/>
</dbReference>
<feature type="domain" description="HTH lysR-type" evidence="5">
    <location>
        <begin position="2"/>
        <end position="59"/>
    </location>
</feature>
<sequence>MLEVRHLQVLRAIAQHGSLAAAARALHYSQPTVTHHLAALEAHFDALLVQRGPRGATLTELGEALLPHAEAVLERLRHAELEVRDLAERGRRTLHIGTFPTAGALLLAPAVKRLHQQGVHISLTEGELPLLLRGLRARELQAALVFSQPGDRLDLDEEFELHPLLADPLLLVMPRDHPCAALERVPLTELRDTEWVGAADPHDPCDRVLSWACAQQGFEPVHAMRTDDYAVVQGLVAAGTGVALVPRLALGTPHPELVVRPPAGPVLAREISVAVLRSTAALSAQELVSALSEQAALITGRWASQG</sequence>
<evidence type="ECO:0000256" key="1">
    <source>
        <dbReference type="ARBA" id="ARBA00009437"/>
    </source>
</evidence>
<dbReference type="InterPro" id="IPR005119">
    <property type="entry name" value="LysR_subst-bd"/>
</dbReference>
<keyword evidence="2" id="KW-0805">Transcription regulation</keyword>
<dbReference type="PANTHER" id="PTHR30346:SF29">
    <property type="entry name" value="LYSR SUBSTRATE-BINDING"/>
    <property type="match status" value="1"/>
</dbReference>
<keyword evidence="4" id="KW-0804">Transcription</keyword>
<gene>
    <name evidence="6" type="ORF">OG327_34240</name>
</gene>
<keyword evidence="3" id="KW-0238">DNA-binding</keyword>
<dbReference type="AlphaFoldDB" id="A0AAU2K2K6"/>
<dbReference type="CDD" id="cd08423">
    <property type="entry name" value="PBP2_LTTR_like_6"/>
    <property type="match status" value="1"/>
</dbReference>
<dbReference type="SUPFAM" id="SSF46785">
    <property type="entry name" value="Winged helix' DNA-binding domain"/>
    <property type="match status" value="1"/>
</dbReference>
<protein>
    <submittedName>
        <fullName evidence="6">LysR family transcriptional regulator</fullName>
    </submittedName>
</protein>
<organism evidence="6">
    <name type="scientific">Streptomyces sp. NBC_00049</name>
    <dbReference type="NCBI Taxonomy" id="2903617"/>
    <lineage>
        <taxon>Bacteria</taxon>
        <taxon>Bacillati</taxon>
        <taxon>Actinomycetota</taxon>
        <taxon>Actinomycetes</taxon>
        <taxon>Kitasatosporales</taxon>
        <taxon>Streptomycetaceae</taxon>
        <taxon>Streptomyces</taxon>
    </lineage>
</organism>
<proteinExistence type="inferred from homology"/>
<dbReference type="InterPro" id="IPR036388">
    <property type="entry name" value="WH-like_DNA-bd_sf"/>
</dbReference>
<dbReference type="InterPro" id="IPR000847">
    <property type="entry name" value="LysR_HTH_N"/>
</dbReference>
<dbReference type="GO" id="GO:0003677">
    <property type="term" value="F:DNA binding"/>
    <property type="evidence" value="ECO:0007669"/>
    <property type="project" value="UniProtKB-KW"/>
</dbReference>
<evidence type="ECO:0000313" key="6">
    <source>
        <dbReference type="EMBL" id="WTU77958.1"/>
    </source>
</evidence>
<evidence type="ECO:0000256" key="2">
    <source>
        <dbReference type="ARBA" id="ARBA00023015"/>
    </source>
</evidence>
<dbReference type="GO" id="GO:0032993">
    <property type="term" value="C:protein-DNA complex"/>
    <property type="evidence" value="ECO:0007669"/>
    <property type="project" value="TreeGrafter"/>
</dbReference>
<dbReference type="Gene3D" id="3.40.190.10">
    <property type="entry name" value="Periplasmic binding protein-like II"/>
    <property type="match status" value="2"/>
</dbReference>
<dbReference type="SUPFAM" id="SSF53850">
    <property type="entry name" value="Periplasmic binding protein-like II"/>
    <property type="match status" value="1"/>
</dbReference>
<evidence type="ECO:0000256" key="3">
    <source>
        <dbReference type="ARBA" id="ARBA00023125"/>
    </source>
</evidence>
<comment type="similarity">
    <text evidence="1">Belongs to the LysR transcriptional regulatory family.</text>
</comment>
<reference evidence="6" key="1">
    <citation type="submission" date="2022-10" db="EMBL/GenBank/DDBJ databases">
        <title>The complete genomes of actinobacterial strains from the NBC collection.</title>
        <authorList>
            <person name="Joergensen T.S."/>
            <person name="Alvarez Arevalo M."/>
            <person name="Sterndorff E.B."/>
            <person name="Faurdal D."/>
            <person name="Vuksanovic O."/>
            <person name="Mourched A.-S."/>
            <person name="Charusanti P."/>
            <person name="Shaw S."/>
            <person name="Blin K."/>
            <person name="Weber T."/>
        </authorList>
    </citation>
    <scope>NUCLEOTIDE SEQUENCE</scope>
    <source>
        <strain evidence="6">NBC_00049</strain>
    </source>
</reference>
<dbReference type="PROSITE" id="PS50931">
    <property type="entry name" value="HTH_LYSR"/>
    <property type="match status" value="1"/>
</dbReference>
<evidence type="ECO:0000256" key="4">
    <source>
        <dbReference type="ARBA" id="ARBA00023163"/>
    </source>
</evidence>